<evidence type="ECO:0000256" key="7">
    <source>
        <dbReference type="SAM" id="SignalP"/>
    </source>
</evidence>
<comment type="similarity">
    <text evidence="2">Belongs to the mitochondrion-specific ribosomal protein mL49 family.</text>
</comment>
<dbReference type="GO" id="GO:0006412">
    <property type="term" value="P:translation"/>
    <property type="evidence" value="ECO:0007669"/>
    <property type="project" value="InterPro"/>
</dbReference>
<keyword evidence="5" id="KW-0687">Ribonucleoprotein</keyword>
<name>A0A9P3PFL4_LYOSH</name>
<evidence type="ECO:0000256" key="6">
    <source>
        <dbReference type="ARBA" id="ARBA00035191"/>
    </source>
</evidence>
<gene>
    <name evidence="8" type="ORF">LshimejAT787_0206800</name>
</gene>
<sequence>MPLQALLFLSSSALLLVSCGSKSGSFWPKHPPMLATLRQSHLAPSFRLARLLAQRAAVSPTASVTAPKPVSVKYPYFISRNTRGNLPVYTDVRNGGTRYLVLVRNVDGNIDALARELSQKLFPKDSPEASRIKVEIGRSNNLVITGGRWKNDVVEYLKAKGF</sequence>
<comment type="caution">
    <text evidence="8">The sequence shown here is derived from an EMBL/GenBank/DDBJ whole genome shotgun (WGS) entry which is preliminary data.</text>
</comment>
<reference evidence="8" key="1">
    <citation type="submission" date="2022-07" db="EMBL/GenBank/DDBJ databases">
        <title>The genome of Lyophyllum shimeji provides insight into the initial evolution of ectomycorrhizal fungal genome.</title>
        <authorList>
            <person name="Kobayashi Y."/>
            <person name="Shibata T."/>
            <person name="Hirakawa H."/>
            <person name="Shigenobu S."/>
            <person name="Nishiyama T."/>
            <person name="Yamada A."/>
            <person name="Hasebe M."/>
            <person name="Kawaguchi M."/>
        </authorList>
    </citation>
    <scope>NUCLEOTIDE SEQUENCE</scope>
    <source>
        <strain evidence="8">AT787</strain>
    </source>
</reference>
<dbReference type="Gene3D" id="3.30.780.10">
    <property type="entry name" value="SUI1-like domain"/>
    <property type="match status" value="1"/>
</dbReference>
<keyword evidence="9" id="KW-1185">Reference proteome</keyword>
<evidence type="ECO:0000256" key="1">
    <source>
        <dbReference type="ARBA" id="ARBA00004173"/>
    </source>
</evidence>
<feature type="chain" id="PRO_5040351475" description="Large ribosomal subunit protein mL49" evidence="7">
    <location>
        <begin position="20"/>
        <end position="162"/>
    </location>
</feature>
<dbReference type="AlphaFoldDB" id="A0A9P3PFL4"/>
<accession>A0A9P3PFL4</accession>
<dbReference type="EMBL" id="BRPK01000002">
    <property type="protein sequence ID" value="GLB35115.1"/>
    <property type="molecule type" value="Genomic_DNA"/>
</dbReference>
<dbReference type="GO" id="GO:0005762">
    <property type="term" value="C:mitochondrial large ribosomal subunit"/>
    <property type="evidence" value="ECO:0007669"/>
    <property type="project" value="TreeGrafter"/>
</dbReference>
<proteinExistence type="inferred from homology"/>
<dbReference type="InterPro" id="IPR007740">
    <property type="entry name" value="Ribosomal_mL49"/>
</dbReference>
<dbReference type="GO" id="GO:0003735">
    <property type="term" value="F:structural constituent of ribosome"/>
    <property type="evidence" value="ECO:0007669"/>
    <property type="project" value="InterPro"/>
</dbReference>
<protein>
    <recommendedName>
        <fullName evidence="6">Large ribosomal subunit protein mL49</fullName>
    </recommendedName>
</protein>
<evidence type="ECO:0000313" key="8">
    <source>
        <dbReference type="EMBL" id="GLB35115.1"/>
    </source>
</evidence>
<dbReference type="OrthoDB" id="19439at2759"/>
<evidence type="ECO:0000313" key="9">
    <source>
        <dbReference type="Proteomes" id="UP001063166"/>
    </source>
</evidence>
<evidence type="ECO:0000256" key="2">
    <source>
        <dbReference type="ARBA" id="ARBA00005677"/>
    </source>
</evidence>
<feature type="signal peptide" evidence="7">
    <location>
        <begin position="1"/>
        <end position="19"/>
    </location>
</feature>
<dbReference type="PANTHER" id="PTHR13477:SF0">
    <property type="entry name" value="LARGE RIBOSOMAL SUBUNIT PROTEIN ML49"/>
    <property type="match status" value="1"/>
</dbReference>
<dbReference type="Pfam" id="PF05046">
    <property type="entry name" value="Img2"/>
    <property type="match status" value="1"/>
</dbReference>
<evidence type="ECO:0000256" key="3">
    <source>
        <dbReference type="ARBA" id="ARBA00022980"/>
    </source>
</evidence>
<evidence type="ECO:0000256" key="5">
    <source>
        <dbReference type="ARBA" id="ARBA00023274"/>
    </source>
</evidence>
<keyword evidence="4" id="KW-0496">Mitochondrion</keyword>
<evidence type="ECO:0000256" key="4">
    <source>
        <dbReference type="ARBA" id="ARBA00023128"/>
    </source>
</evidence>
<comment type="subcellular location">
    <subcellularLocation>
        <location evidence="1">Mitochondrion</location>
    </subcellularLocation>
</comment>
<organism evidence="8 9">
    <name type="scientific">Lyophyllum shimeji</name>
    <name type="common">Hon-shimeji</name>
    <name type="synonym">Tricholoma shimeji</name>
    <dbReference type="NCBI Taxonomy" id="47721"/>
    <lineage>
        <taxon>Eukaryota</taxon>
        <taxon>Fungi</taxon>
        <taxon>Dikarya</taxon>
        <taxon>Basidiomycota</taxon>
        <taxon>Agaricomycotina</taxon>
        <taxon>Agaricomycetes</taxon>
        <taxon>Agaricomycetidae</taxon>
        <taxon>Agaricales</taxon>
        <taxon>Tricholomatineae</taxon>
        <taxon>Lyophyllaceae</taxon>
        <taxon>Lyophyllum</taxon>
    </lineage>
</organism>
<keyword evidence="7" id="KW-0732">Signal</keyword>
<dbReference type="Proteomes" id="UP001063166">
    <property type="component" value="Unassembled WGS sequence"/>
</dbReference>
<keyword evidence="3 8" id="KW-0689">Ribosomal protein</keyword>
<dbReference type="PANTHER" id="PTHR13477">
    <property type="entry name" value="MITOCHONDRIAL 39S RIBOSOMAL PROTEIN L49"/>
    <property type="match status" value="1"/>
</dbReference>